<accession>A0ACD1HEL4</accession>
<sequence length="774" mass="85932">MSAHTNNTRGKAIRLLTTWWDRFRYTIIPSSDSKPEHSRPRRESWLPRGFSKAPKEGSEWIKGALICTWITATILTLNISMLVVALVMAYRKSTNRARFQMAELYNGQCSVSSHWSTGIHVAINALSTVLLGASNYVMQCLSAPSRDDIDQAHASSRWLDIGSFSFRNMTVMSPRRKLLWGLLLVSSLPIHMIYNSVFFTSIATLTPGQIMVPHNLSPNESLIDDSDPTSRQYFRESTGYNPAALQARIFNGTFTNVTTDDCLAKYRPEYNTKYGTLIFVADRQHFYNTSSLMTTLYLGASPHSIVLPSHSEPSDNNLTVTAMHWSYRVLPPLEDIGMHVPVLHCLIDESQQHCQLFVSPPIAIAVIICNIVKLTCMALAARVKRKNPLLTTGDALASFLSHPDPTTRGRCLLSRAQMTRGVQPWSQSASSVGHSEGIKMASVARSDEHGVQAPLDHLSSPTRSQATTQLYPSLVPSRKRWYQAVSRTRRLTVLFFYISSITAGAYLVYYGIQFSDLKSFGIAMDLGFSQISSATIIDGISNNQIALVLLANTPQFVFSCLYFMVNGVLTSMIVDAELHSYTAKRRPLRCSWPKGQQRSTYYLTLPYRYSLPLLAASATLHWLLSESIFFVYIREFDIYQTFTGTETQGCCYSPMATLVTVVVGAAGLAALVGLGFRRYDESHMPLVGGCSAALSALCHPPDGDEGAARKAVMWGEIPRDPYTHTDQELICTGNHPNSSTAAAARTGTMETEEYAHCSFTSWDVVTPNVVRLYA</sequence>
<evidence type="ECO:0000313" key="1">
    <source>
        <dbReference type="EMBL" id="RAH71831.1"/>
    </source>
</evidence>
<evidence type="ECO:0000313" key="2">
    <source>
        <dbReference type="Proteomes" id="UP000249661"/>
    </source>
</evidence>
<name>A0ACD1HEL4_9EURO</name>
<gene>
    <name evidence="1" type="ORF">BO66DRAFT_319050</name>
</gene>
<protein>
    <submittedName>
        <fullName evidence="1">Uncharacterized protein</fullName>
    </submittedName>
</protein>
<dbReference type="EMBL" id="KZ824947">
    <property type="protein sequence ID" value="RAH71831.1"/>
    <property type="molecule type" value="Genomic_DNA"/>
</dbReference>
<dbReference type="Proteomes" id="UP000249661">
    <property type="component" value="Unassembled WGS sequence"/>
</dbReference>
<keyword evidence="2" id="KW-1185">Reference proteome</keyword>
<reference evidence="1" key="1">
    <citation type="submission" date="2018-02" db="EMBL/GenBank/DDBJ databases">
        <title>The genomes of Aspergillus section Nigri reveals drivers in fungal speciation.</title>
        <authorList>
            <consortium name="DOE Joint Genome Institute"/>
            <person name="Vesth T.C."/>
            <person name="Nybo J."/>
            <person name="Theobald S."/>
            <person name="Brandl J."/>
            <person name="Frisvad J.C."/>
            <person name="Nielsen K.F."/>
            <person name="Lyhne E.K."/>
            <person name="Kogle M.E."/>
            <person name="Kuo A."/>
            <person name="Riley R."/>
            <person name="Clum A."/>
            <person name="Nolan M."/>
            <person name="Lipzen A."/>
            <person name="Salamov A."/>
            <person name="Henrissat B."/>
            <person name="Wiebenga A."/>
            <person name="De vries R.P."/>
            <person name="Grigoriev I.V."/>
            <person name="Mortensen U.H."/>
            <person name="Andersen M.R."/>
            <person name="Baker S.E."/>
        </authorList>
    </citation>
    <scope>NUCLEOTIDE SEQUENCE</scope>
    <source>
        <strain evidence="1">CBS 121060</strain>
    </source>
</reference>
<organism evidence="1 2">
    <name type="scientific">Aspergillus aculeatinus CBS 121060</name>
    <dbReference type="NCBI Taxonomy" id="1448322"/>
    <lineage>
        <taxon>Eukaryota</taxon>
        <taxon>Fungi</taxon>
        <taxon>Dikarya</taxon>
        <taxon>Ascomycota</taxon>
        <taxon>Pezizomycotina</taxon>
        <taxon>Eurotiomycetes</taxon>
        <taxon>Eurotiomycetidae</taxon>
        <taxon>Eurotiales</taxon>
        <taxon>Aspergillaceae</taxon>
        <taxon>Aspergillus</taxon>
        <taxon>Aspergillus subgen. Circumdati</taxon>
    </lineage>
</organism>
<proteinExistence type="predicted"/>